<dbReference type="EMBL" id="GL534210">
    <property type="protein sequence ID" value="EFQ92710.1"/>
    <property type="molecule type" value="Genomic_DNA"/>
</dbReference>
<evidence type="ECO:0000313" key="2">
    <source>
        <dbReference type="Proteomes" id="UP000001067"/>
    </source>
</evidence>
<gene>
    <name evidence="1" type="ORF">PTT_10155</name>
</gene>
<reference evidence="1 2" key="1">
    <citation type="journal article" date="2010" name="Genome Biol.">
        <title>A first genome assembly of the barley fungal pathogen Pyrenophora teres f. teres.</title>
        <authorList>
            <person name="Ellwood S.R."/>
            <person name="Liu Z."/>
            <person name="Syme R.A."/>
            <person name="Lai Z."/>
            <person name="Hane J.K."/>
            <person name="Keiper F."/>
            <person name="Moffat C.S."/>
            <person name="Oliver R.P."/>
            <person name="Friesen T.L."/>
        </authorList>
    </citation>
    <scope>NUCLEOTIDE SEQUENCE [LARGE SCALE GENOMIC DNA]</scope>
    <source>
        <strain evidence="1 2">0-1</strain>
    </source>
</reference>
<dbReference type="KEGG" id="pte:PTT_10155"/>
<proteinExistence type="predicted"/>
<protein>
    <submittedName>
        <fullName evidence="1">Uncharacterized protein</fullName>
    </submittedName>
</protein>
<accession>E3RNK5</accession>
<dbReference type="Proteomes" id="UP000001067">
    <property type="component" value="Unassembled WGS sequence"/>
</dbReference>
<evidence type="ECO:0000313" key="1">
    <source>
        <dbReference type="EMBL" id="EFQ92710.1"/>
    </source>
</evidence>
<dbReference type="AlphaFoldDB" id="E3RNK5"/>
<keyword evidence="2" id="KW-1185">Reference proteome</keyword>
<dbReference type="HOGENOM" id="CLU_1723307_0_0_1"/>
<name>E3RNK5_PYRTT</name>
<organism evidence="2">
    <name type="scientific">Pyrenophora teres f. teres (strain 0-1)</name>
    <name type="common">Barley net blotch fungus</name>
    <name type="synonym">Drechslera teres f. teres</name>
    <dbReference type="NCBI Taxonomy" id="861557"/>
    <lineage>
        <taxon>Eukaryota</taxon>
        <taxon>Fungi</taxon>
        <taxon>Dikarya</taxon>
        <taxon>Ascomycota</taxon>
        <taxon>Pezizomycotina</taxon>
        <taxon>Dothideomycetes</taxon>
        <taxon>Pleosporomycetidae</taxon>
        <taxon>Pleosporales</taxon>
        <taxon>Pleosporineae</taxon>
        <taxon>Pleosporaceae</taxon>
        <taxon>Pyrenophora</taxon>
    </lineage>
</organism>
<sequence length="152" mass="17325">MAVAEGYDHTVMESWMALLQDFEDVESVFDTYIDYVIYCRLPVQRVCDMEFAEVANHDSNFEKVTENQMMVLQQAAIFSRETLVGENQADFKTLVYRIDICAMTAKEAPCDQIHDLVSWLLGACFERETYFKKQTVSAGLSSVRSGCTSVIM</sequence>